<dbReference type="Pfam" id="PF14367">
    <property type="entry name" value="DUF4411"/>
    <property type="match status" value="1"/>
</dbReference>
<keyword evidence="2" id="KW-1185">Reference proteome</keyword>
<sequence>MESFYSFDTSVFINGRRDLLPPATFPSVWQRVEGMIADGAIRAVDEVERELAKREGDAVHSWAKDQADLFVDLEEDIQTATSWVLTSHPKLLGNAKGRNGADPFVIGLAVARDGVVVTQETQGSLAKPKIPSVCEAMNVRCLTLVEFITEQGWSF</sequence>
<gene>
    <name evidence="1" type="ORF">GCM10009809_39310</name>
</gene>
<proteinExistence type="predicted"/>
<protein>
    <submittedName>
        <fullName evidence="1">DUF4411 family protein</fullName>
    </submittedName>
</protein>
<dbReference type="Proteomes" id="UP001501138">
    <property type="component" value="Unassembled WGS sequence"/>
</dbReference>
<name>A0ABN2JV09_9MICO</name>
<comment type="caution">
    <text evidence="1">The sequence shown here is derived from an EMBL/GenBank/DDBJ whole genome shotgun (WGS) entry which is preliminary data.</text>
</comment>
<accession>A0ABN2JV09</accession>
<dbReference type="EMBL" id="BAAAPM010000009">
    <property type="protein sequence ID" value="GAA1739933.1"/>
    <property type="molecule type" value="Genomic_DNA"/>
</dbReference>
<organism evidence="1 2">
    <name type="scientific">Isoptericola hypogeus</name>
    <dbReference type="NCBI Taxonomy" id="300179"/>
    <lineage>
        <taxon>Bacteria</taxon>
        <taxon>Bacillati</taxon>
        <taxon>Actinomycetota</taxon>
        <taxon>Actinomycetes</taxon>
        <taxon>Micrococcales</taxon>
        <taxon>Promicromonosporaceae</taxon>
        <taxon>Isoptericola</taxon>
    </lineage>
</organism>
<evidence type="ECO:0000313" key="1">
    <source>
        <dbReference type="EMBL" id="GAA1739933.1"/>
    </source>
</evidence>
<dbReference type="PIRSF" id="PIRSF008505">
    <property type="entry name" value="UCP008505"/>
    <property type="match status" value="1"/>
</dbReference>
<evidence type="ECO:0000313" key="2">
    <source>
        <dbReference type="Proteomes" id="UP001501138"/>
    </source>
</evidence>
<dbReference type="InterPro" id="IPR016541">
    <property type="entry name" value="UCP008505"/>
</dbReference>
<dbReference type="RefSeq" id="WP_188525110.1">
    <property type="nucleotide sequence ID" value="NZ_BAAAPM010000009.1"/>
</dbReference>
<reference evidence="1 2" key="1">
    <citation type="journal article" date="2019" name="Int. J. Syst. Evol. Microbiol.">
        <title>The Global Catalogue of Microorganisms (GCM) 10K type strain sequencing project: providing services to taxonomists for standard genome sequencing and annotation.</title>
        <authorList>
            <consortium name="The Broad Institute Genomics Platform"/>
            <consortium name="The Broad Institute Genome Sequencing Center for Infectious Disease"/>
            <person name="Wu L."/>
            <person name="Ma J."/>
        </authorList>
    </citation>
    <scope>NUCLEOTIDE SEQUENCE [LARGE SCALE GENOMIC DNA]</scope>
    <source>
        <strain evidence="1 2">JCM 15589</strain>
    </source>
</reference>